<keyword evidence="1" id="KW-0472">Membrane</keyword>
<feature type="transmembrane region" description="Helical" evidence="1">
    <location>
        <begin position="423"/>
        <end position="440"/>
    </location>
</feature>
<dbReference type="PANTHER" id="PTHR30092:SF0">
    <property type="entry name" value="INNER MEMBRANE PROTEIN CRED"/>
    <property type="match status" value="1"/>
</dbReference>
<keyword evidence="1" id="KW-0812">Transmembrane</keyword>
<protein>
    <submittedName>
        <fullName evidence="2">Cell envelope integrity protein CreD</fullName>
    </submittedName>
</protein>
<name>A0A3M8SYA4_9GAMM</name>
<organism evidence="2 3">
    <name type="scientific">Montanilutibacter psychrotolerans</name>
    <dbReference type="NCBI Taxonomy" id="1327343"/>
    <lineage>
        <taxon>Bacteria</taxon>
        <taxon>Pseudomonadati</taxon>
        <taxon>Pseudomonadota</taxon>
        <taxon>Gammaproteobacteria</taxon>
        <taxon>Lysobacterales</taxon>
        <taxon>Lysobacteraceae</taxon>
        <taxon>Montanilutibacter</taxon>
    </lineage>
</organism>
<feature type="transmembrane region" description="Helical" evidence="1">
    <location>
        <begin position="370"/>
        <end position="392"/>
    </location>
</feature>
<dbReference type="PANTHER" id="PTHR30092">
    <property type="entry name" value="INNER MEMBRANE PROTEIN CRED"/>
    <property type="match status" value="1"/>
</dbReference>
<dbReference type="InterPro" id="IPR010364">
    <property type="entry name" value="Uncharacterised_IM_CreD"/>
</dbReference>
<dbReference type="EMBL" id="RIBS01000001">
    <property type="protein sequence ID" value="RNF86381.1"/>
    <property type="molecule type" value="Genomic_DNA"/>
</dbReference>
<keyword evidence="3" id="KW-1185">Reference proteome</keyword>
<sequence length="464" mass="50366">MRLWLKVLLVLGMTLAILIPLSMIRGVIAERQVHRAAAVARVAQSYAGAQSFAGPVLVVPYTQKVEVEEKDAAGQLRKVVRDESGQWTFFPTTLNVTGKLDPDTRRVGLHQVRVYKLHGAASADFDVQVPDDATPVQQRRIGKPWLSYAIADVRGLGNPRLTVSGIERQVEQGRGFRDGSGLHVALDAPQPGQRLRVDTQLQFALGGTESLALVPLGRSNRFAIDSAWPHPSFAGKFLPANPEVGSKGFKARWEVPSLATGAQEQFLRGKALPSVDDVGRQDARGEYGVTSSDSIDTVSVALVDPVNVYVQADRASKYGLLFVLLTFVGFFMFELIKQLRIHPIQYGLVGLALSIFFLLLVGLSEHIAFGWSYLIASIACIGLLAFYLSAVLHSVTRGIGFAAMLATLYGALFGLLISEDNALVLGSGLLFLILAALMVVTRKVDWYQLAGQKHELPPAMPAQA</sequence>
<evidence type="ECO:0000313" key="3">
    <source>
        <dbReference type="Proteomes" id="UP000267049"/>
    </source>
</evidence>
<dbReference type="Proteomes" id="UP000267049">
    <property type="component" value="Unassembled WGS sequence"/>
</dbReference>
<dbReference type="PIRSF" id="PIRSF004548">
    <property type="entry name" value="CreD"/>
    <property type="match status" value="1"/>
</dbReference>
<dbReference type="NCBIfam" id="NF008712">
    <property type="entry name" value="PRK11715.1-1"/>
    <property type="match status" value="1"/>
</dbReference>
<dbReference type="OrthoDB" id="9791851at2"/>
<reference evidence="2 3" key="1">
    <citation type="submission" date="2018-11" db="EMBL/GenBank/DDBJ databases">
        <title>Lysobacter cryohumiis sp. nov., isolated from soil in the Tianshan Mountains, Xinjiang, China.</title>
        <authorList>
            <person name="Luo Y."/>
            <person name="Sheng H."/>
        </authorList>
    </citation>
    <scope>NUCLEOTIDE SEQUENCE [LARGE SCALE GENOMIC DNA]</scope>
    <source>
        <strain evidence="2 3">ZS60</strain>
    </source>
</reference>
<comment type="caution">
    <text evidence="2">The sequence shown here is derived from an EMBL/GenBank/DDBJ whole genome shotgun (WGS) entry which is preliminary data.</text>
</comment>
<evidence type="ECO:0000313" key="2">
    <source>
        <dbReference type="EMBL" id="RNF86381.1"/>
    </source>
</evidence>
<keyword evidence="1" id="KW-1133">Transmembrane helix</keyword>
<dbReference type="Pfam" id="PF06123">
    <property type="entry name" value="CreD"/>
    <property type="match status" value="1"/>
</dbReference>
<dbReference type="AlphaFoldDB" id="A0A3M8SYA4"/>
<feature type="transmembrane region" description="Helical" evidence="1">
    <location>
        <begin position="343"/>
        <end position="364"/>
    </location>
</feature>
<feature type="transmembrane region" description="Helical" evidence="1">
    <location>
        <begin position="399"/>
        <end position="417"/>
    </location>
</feature>
<accession>A0A3M8SYA4</accession>
<evidence type="ECO:0000256" key="1">
    <source>
        <dbReference type="SAM" id="Phobius"/>
    </source>
</evidence>
<proteinExistence type="predicted"/>
<dbReference type="GO" id="GO:0005886">
    <property type="term" value="C:plasma membrane"/>
    <property type="evidence" value="ECO:0007669"/>
    <property type="project" value="TreeGrafter"/>
</dbReference>
<dbReference type="RefSeq" id="WP_123086497.1">
    <property type="nucleotide sequence ID" value="NZ_RIBS01000001.1"/>
</dbReference>
<gene>
    <name evidence="2" type="primary">creD</name>
    <name evidence="2" type="ORF">EER27_02895</name>
</gene>
<feature type="transmembrane region" description="Helical" evidence="1">
    <location>
        <begin position="318"/>
        <end position="336"/>
    </location>
</feature>